<dbReference type="AlphaFoldDB" id="T1JSQ9"/>
<dbReference type="EnsemblMetazoa" id="tetur01g11410.1">
    <property type="protein sequence ID" value="tetur01g11410.1"/>
    <property type="gene ID" value="tetur01g11410"/>
</dbReference>
<protein>
    <submittedName>
        <fullName evidence="3">Uncharacterized protein</fullName>
    </submittedName>
</protein>
<feature type="chain" id="PRO_5004590678" evidence="2">
    <location>
        <begin position="18"/>
        <end position="57"/>
    </location>
</feature>
<feature type="signal peptide" evidence="2">
    <location>
        <begin position="1"/>
        <end position="17"/>
    </location>
</feature>
<sequence>MVIIAIINMIKLTCCHAQKSTLNNHRNNQCTQSIKYKDLFIISVIWQYGYIFYTIAR</sequence>
<feature type="transmembrane region" description="Helical" evidence="1">
    <location>
        <begin position="39"/>
        <end position="56"/>
    </location>
</feature>
<evidence type="ECO:0000256" key="1">
    <source>
        <dbReference type="SAM" id="Phobius"/>
    </source>
</evidence>
<keyword evidence="1" id="KW-0472">Membrane</keyword>
<reference evidence="4" key="1">
    <citation type="submission" date="2011-08" db="EMBL/GenBank/DDBJ databases">
        <authorList>
            <person name="Rombauts S."/>
        </authorList>
    </citation>
    <scope>NUCLEOTIDE SEQUENCE</scope>
    <source>
        <strain evidence="4">London</strain>
    </source>
</reference>
<reference evidence="3" key="2">
    <citation type="submission" date="2015-06" db="UniProtKB">
        <authorList>
            <consortium name="EnsemblMetazoa"/>
        </authorList>
    </citation>
    <scope>IDENTIFICATION</scope>
</reference>
<organism evidence="3 4">
    <name type="scientific">Tetranychus urticae</name>
    <name type="common">Two-spotted spider mite</name>
    <dbReference type="NCBI Taxonomy" id="32264"/>
    <lineage>
        <taxon>Eukaryota</taxon>
        <taxon>Metazoa</taxon>
        <taxon>Ecdysozoa</taxon>
        <taxon>Arthropoda</taxon>
        <taxon>Chelicerata</taxon>
        <taxon>Arachnida</taxon>
        <taxon>Acari</taxon>
        <taxon>Acariformes</taxon>
        <taxon>Trombidiformes</taxon>
        <taxon>Prostigmata</taxon>
        <taxon>Eleutherengona</taxon>
        <taxon>Raphignathae</taxon>
        <taxon>Tetranychoidea</taxon>
        <taxon>Tetranychidae</taxon>
        <taxon>Tetranychus</taxon>
    </lineage>
</organism>
<keyword evidence="2" id="KW-0732">Signal</keyword>
<evidence type="ECO:0000256" key="2">
    <source>
        <dbReference type="SAM" id="SignalP"/>
    </source>
</evidence>
<dbReference type="Proteomes" id="UP000015104">
    <property type="component" value="Unassembled WGS sequence"/>
</dbReference>
<keyword evidence="4" id="KW-1185">Reference proteome</keyword>
<name>T1JSQ9_TETUR</name>
<proteinExistence type="predicted"/>
<accession>T1JSQ9</accession>
<dbReference type="EMBL" id="CAEY01000466">
    <property type="status" value="NOT_ANNOTATED_CDS"/>
    <property type="molecule type" value="Genomic_DNA"/>
</dbReference>
<evidence type="ECO:0000313" key="3">
    <source>
        <dbReference type="EnsemblMetazoa" id="tetur01g11410.1"/>
    </source>
</evidence>
<dbReference type="HOGENOM" id="CLU_2999018_0_0_1"/>
<keyword evidence="1" id="KW-1133">Transmembrane helix</keyword>
<evidence type="ECO:0000313" key="4">
    <source>
        <dbReference type="Proteomes" id="UP000015104"/>
    </source>
</evidence>
<keyword evidence="1" id="KW-0812">Transmembrane</keyword>